<reference evidence="2 3" key="1">
    <citation type="submission" date="2023-09" db="EMBL/GenBank/DDBJ databases">
        <title>Nesidiocoris tenuis whole genome shotgun sequence.</title>
        <authorList>
            <person name="Shibata T."/>
            <person name="Shimoda M."/>
            <person name="Kobayashi T."/>
            <person name="Uehara T."/>
        </authorList>
    </citation>
    <scope>NUCLEOTIDE SEQUENCE [LARGE SCALE GENOMIC DNA]</scope>
    <source>
        <strain evidence="2 3">Japan</strain>
    </source>
</reference>
<evidence type="ECO:0000256" key="1">
    <source>
        <dbReference type="SAM" id="MobiDB-lite"/>
    </source>
</evidence>
<dbReference type="Proteomes" id="UP001307889">
    <property type="component" value="Chromosome 8"/>
</dbReference>
<gene>
    <name evidence="2" type="ORF">NTJ_10537</name>
</gene>
<dbReference type="EMBL" id="AP028916">
    <property type="protein sequence ID" value="BES97723.1"/>
    <property type="molecule type" value="Genomic_DNA"/>
</dbReference>
<evidence type="ECO:0000313" key="3">
    <source>
        <dbReference type="Proteomes" id="UP001307889"/>
    </source>
</evidence>
<name>A0ABN7AZX1_9HEMI</name>
<proteinExistence type="predicted"/>
<organism evidence="2 3">
    <name type="scientific">Nesidiocoris tenuis</name>
    <dbReference type="NCBI Taxonomy" id="355587"/>
    <lineage>
        <taxon>Eukaryota</taxon>
        <taxon>Metazoa</taxon>
        <taxon>Ecdysozoa</taxon>
        <taxon>Arthropoda</taxon>
        <taxon>Hexapoda</taxon>
        <taxon>Insecta</taxon>
        <taxon>Pterygota</taxon>
        <taxon>Neoptera</taxon>
        <taxon>Paraneoptera</taxon>
        <taxon>Hemiptera</taxon>
        <taxon>Heteroptera</taxon>
        <taxon>Panheteroptera</taxon>
        <taxon>Cimicomorpha</taxon>
        <taxon>Miridae</taxon>
        <taxon>Dicyphina</taxon>
        <taxon>Nesidiocoris</taxon>
    </lineage>
</organism>
<sequence length="84" mass="9289">MAMQACHPPHSIFSAGGNHSVASGAPSPTTRTATKRAQYFEKSIIKIFPFSNCKHGRSSKDVQRLTWIWRGLLVSRDSVGDMNK</sequence>
<keyword evidence="3" id="KW-1185">Reference proteome</keyword>
<accession>A0ABN7AZX1</accession>
<protein>
    <submittedName>
        <fullName evidence="2">Uncharacterized protein</fullName>
    </submittedName>
</protein>
<feature type="region of interest" description="Disordered" evidence="1">
    <location>
        <begin position="1"/>
        <end position="32"/>
    </location>
</feature>
<evidence type="ECO:0000313" key="2">
    <source>
        <dbReference type="EMBL" id="BES97723.1"/>
    </source>
</evidence>